<dbReference type="InterPro" id="IPR052202">
    <property type="entry name" value="Yeast_MetPath_Reg"/>
</dbReference>
<dbReference type="InterPro" id="IPR001138">
    <property type="entry name" value="Zn2Cys6_DnaBD"/>
</dbReference>
<feature type="domain" description="Xylanolytic transcriptional activator regulatory" evidence="9">
    <location>
        <begin position="396"/>
        <end position="472"/>
    </location>
</feature>
<dbReference type="GO" id="GO:0045944">
    <property type="term" value="P:positive regulation of transcription by RNA polymerase II"/>
    <property type="evidence" value="ECO:0007669"/>
    <property type="project" value="TreeGrafter"/>
</dbReference>
<accession>A0A5D3AMV8</accession>
<proteinExistence type="predicted"/>
<dbReference type="GO" id="GO:0006351">
    <property type="term" value="P:DNA-templated transcription"/>
    <property type="evidence" value="ECO:0007669"/>
    <property type="project" value="InterPro"/>
</dbReference>
<evidence type="ECO:0000256" key="1">
    <source>
        <dbReference type="ARBA" id="ARBA00004123"/>
    </source>
</evidence>
<evidence type="ECO:0000256" key="7">
    <source>
        <dbReference type="ARBA" id="ARBA00023242"/>
    </source>
</evidence>
<dbReference type="PANTHER" id="PTHR47782:SF12">
    <property type="entry name" value="ZN(II)2CYS6 TRANSCRIPTION FACTOR (EUROFUNG)"/>
    <property type="match status" value="1"/>
</dbReference>
<protein>
    <recommendedName>
        <fullName evidence="9">Xylanolytic transcriptional activator regulatory domain-containing protein</fullName>
    </recommendedName>
</protein>
<keyword evidence="6" id="KW-0804">Transcription</keyword>
<dbReference type="Pfam" id="PF04082">
    <property type="entry name" value="Fungal_trans"/>
    <property type="match status" value="1"/>
</dbReference>
<gene>
    <name evidence="10" type="ORF">B9479_007679</name>
</gene>
<keyword evidence="11" id="KW-1185">Reference proteome</keyword>
<evidence type="ECO:0000256" key="6">
    <source>
        <dbReference type="ARBA" id="ARBA00023163"/>
    </source>
</evidence>
<comment type="caution">
    <text evidence="10">The sequence shown here is derived from an EMBL/GenBank/DDBJ whole genome shotgun (WGS) entry which is preliminary data.</text>
</comment>
<name>A0A5D3AMV8_9TREE</name>
<organism evidence="10 11">
    <name type="scientific">Cryptococcus floricola</name>
    <dbReference type="NCBI Taxonomy" id="2591691"/>
    <lineage>
        <taxon>Eukaryota</taxon>
        <taxon>Fungi</taxon>
        <taxon>Dikarya</taxon>
        <taxon>Basidiomycota</taxon>
        <taxon>Agaricomycotina</taxon>
        <taxon>Tremellomycetes</taxon>
        <taxon>Tremellales</taxon>
        <taxon>Cryptococcaceae</taxon>
        <taxon>Cryptococcus</taxon>
    </lineage>
</organism>
<evidence type="ECO:0000256" key="5">
    <source>
        <dbReference type="ARBA" id="ARBA00023125"/>
    </source>
</evidence>
<dbReference type="Gene3D" id="4.10.240.10">
    <property type="entry name" value="Zn(2)-C6 fungal-type DNA-binding domain"/>
    <property type="match status" value="1"/>
</dbReference>
<keyword evidence="4" id="KW-0805">Transcription regulation</keyword>
<evidence type="ECO:0000256" key="3">
    <source>
        <dbReference type="ARBA" id="ARBA00022833"/>
    </source>
</evidence>
<feature type="compositionally biased region" description="Basic and acidic residues" evidence="8">
    <location>
        <begin position="166"/>
        <end position="177"/>
    </location>
</feature>
<evidence type="ECO:0000313" key="10">
    <source>
        <dbReference type="EMBL" id="TYJ51739.1"/>
    </source>
</evidence>
<keyword evidence="2" id="KW-0479">Metal-binding</keyword>
<feature type="compositionally biased region" description="Acidic residues" evidence="8">
    <location>
        <begin position="178"/>
        <end position="189"/>
    </location>
</feature>
<evidence type="ECO:0000259" key="9">
    <source>
        <dbReference type="SMART" id="SM00906"/>
    </source>
</evidence>
<reference evidence="10 11" key="1">
    <citation type="submission" date="2017-05" db="EMBL/GenBank/DDBJ databases">
        <title>The Genome Sequence of Tsuchiyaea wingfieldii DSM 27421.</title>
        <authorList>
            <person name="Cuomo C."/>
            <person name="Passer A."/>
            <person name="Billmyre B."/>
            <person name="Heitman J."/>
        </authorList>
    </citation>
    <scope>NUCLEOTIDE SEQUENCE [LARGE SCALE GENOMIC DNA]</scope>
    <source>
        <strain evidence="10 11">DSM 27421</strain>
    </source>
</reference>
<sequence>MPPDNRAASGSAPGASKKRSTAPKRNAIACLRCKERKARASSSNLKACVPAPPGSSPVPTCTNCLGARKECIYLDRTPNEIFLLEYVSQLESRCAALEMELRKHNPKSQFASDHIPAPVEAREAAVDKLNTVYPSGPPRPASDNAEAGPSTASGNSAQAAATPLARFDDDPGKKGESEQSDEGDADEGDEADFALGIGMLSLGGGEEPVYVGPSSGVNWARVCASALKRPQGRSQPSHLSRFNYLAPPELASVKSALEYTLHHPTPPLPPPTLAAHYLNLVYDHVQARYGCFDWQTVRFWHENREAICQGRPLWGVGTGQDERRSLGAFFLWLCYGYGARLSEGENLPGAVNHEVYYNAAVACLSTLTSHHSLATVQALVLLTIYGFRHPTAEVSVWQVGGLSMRTAVEIGLHRRTRSKAEREKDPRRYEMKKRVFWAVYSLDRMMSAQLGRPSGIQDRDIDVELPLNVDVDFNQPKALAAMQSKQSELMGSKRPGDEYANGYGPVTSMTSAIHNIRLNQLKQMVTDAIYRLDKPLRPTNDVYSPERQSITEVDILLERLDQWRACHPDPPPDSQVPMLPKEHWELEYHNCVQMLLRPIIASRKAGKTYVGLCLESAVALCETQWQYLQPPVHHSKLSTWRFYRIFLAGMTLLHILTTFPTDLTEVELRRAEGGIRKCEAALGIWGERFRGAKRHEKLFKELVDAWETRVKETTSGGDLQTSAFATSSTPSVHNRGRPKPLQPPSSSGQHQSAQATAPEPPVDIMSQFLHLVNNSQSAPQPTQLNGKELPTQMQALFGADVACSGGAGVRQSEALAQEQKARELLDAAGFDMRRLGMYSGMAPMANLGARQTSPDKWARTGADGNGAEWASDVTMDSAGPTFGNDGGLGIKEDFFSLISSFGIDTDTQTPLLPMDGSDPTFDFSAAQLGMSNVNYNYDPSPNAFDPMSHNSQTNSASAPPWAQNFASINTSFNGFGGYNTLGQGMNLGTAGGSLQPGGGMGTGIASDPNMGMSDWALFDSIGNNSRQKGEASRSGNTNDSSEETVPQWGMSGTRQ</sequence>
<dbReference type="GO" id="GO:0043565">
    <property type="term" value="F:sequence-specific DNA binding"/>
    <property type="evidence" value="ECO:0007669"/>
    <property type="project" value="TreeGrafter"/>
</dbReference>
<feature type="region of interest" description="Disordered" evidence="8">
    <location>
        <begin position="1"/>
        <end position="24"/>
    </location>
</feature>
<dbReference type="GO" id="GO:0000981">
    <property type="term" value="F:DNA-binding transcription factor activity, RNA polymerase II-specific"/>
    <property type="evidence" value="ECO:0007669"/>
    <property type="project" value="InterPro"/>
</dbReference>
<evidence type="ECO:0000256" key="8">
    <source>
        <dbReference type="SAM" id="MobiDB-lite"/>
    </source>
</evidence>
<dbReference type="AlphaFoldDB" id="A0A5D3AMV8"/>
<feature type="compositionally biased region" description="Polar residues" evidence="8">
    <location>
        <begin position="744"/>
        <end position="755"/>
    </location>
</feature>
<feature type="compositionally biased region" description="Polar residues" evidence="8">
    <location>
        <begin position="150"/>
        <end position="159"/>
    </location>
</feature>
<dbReference type="InterPro" id="IPR007219">
    <property type="entry name" value="XnlR_reg_dom"/>
</dbReference>
<keyword evidence="5" id="KW-0238">DNA-binding</keyword>
<feature type="region of interest" description="Disordered" evidence="8">
    <location>
        <begin position="714"/>
        <end position="758"/>
    </location>
</feature>
<feature type="compositionally biased region" description="Low complexity" evidence="8">
    <location>
        <begin position="1"/>
        <end position="15"/>
    </location>
</feature>
<feature type="region of interest" description="Disordered" evidence="8">
    <location>
        <begin position="1015"/>
        <end position="1055"/>
    </location>
</feature>
<feature type="region of interest" description="Disordered" evidence="8">
    <location>
        <begin position="130"/>
        <end position="189"/>
    </location>
</feature>
<dbReference type="CDD" id="cd00067">
    <property type="entry name" value="GAL4"/>
    <property type="match status" value="1"/>
</dbReference>
<evidence type="ECO:0000313" key="11">
    <source>
        <dbReference type="Proteomes" id="UP000322245"/>
    </source>
</evidence>
<feature type="compositionally biased region" description="Polar residues" evidence="8">
    <location>
        <begin position="714"/>
        <end position="732"/>
    </location>
</feature>
<dbReference type="GO" id="GO:0008270">
    <property type="term" value="F:zinc ion binding"/>
    <property type="evidence" value="ECO:0007669"/>
    <property type="project" value="InterPro"/>
</dbReference>
<comment type="subcellular location">
    <subcellularLocation>
        <location evidence="1">Nucleus</location>
    </subcellularLocation>
</comment>
<dbReference type="PANTHER" id="PTHR47782">
    <property type="entry name" value="ZN(II)2CYS6 TRANSCRIPTION FACTOR (EUROFUNG)-RELATED"/>
    <property type="match status" value="1"/>
</dbReference>
<dbReference type="SMART" id="SM00906">
    <property type="entry name" value="Fungal_trans"/>
    <property type="match status" value="1"/>
</dbReference>
<dbReference type="InterPro" id="IPR036864">
    <property type="entry name" value="Zn2-C6_fun-type_DNA-bd_sf"/>
</dbReference>
<evidence type="ECO:0000256" key="4">
    <source>
        <dbReference type="ARBA" id="ARBA00023015"/>
    </source>
</evidence>
<keyword evidence="3" id="KW-0862">Zinc</keyword>
<dbReference type="CDD" id="cd12148">
    <property type="entry name" value="fungal_TF_MHR"/>
    <property type="match status" value="1"/>
</dbReference>
<dbReference type="GO" id="GO:0005634">
    <property type="term" value="C:nucleus"/>
    <property type="evidence" value="ECO:0007669"/>
    <property type="project" value="UniProtKB-SubCell"/>
</dbReference>
<evidence type="ECO:0000256" key="2">
    <source>
        <dbReference type="ARBA" id="ARBA00022723"/>
    </source>
</evidence>
<keyword evidence="7" id="KW-0539">Nucleus</keyword>
<dbReference type="Proteomes" id="UP000322245">
    <property type="component" value="Unassembled WGS sequence"/>
</dbReference>
<dbReference type="EMBL" id="NIDF01000192">
    <property type="protein sequence ID" value="TYJ51739.1"/>
    <property type="molecule type" value="Genomic_DNA"/>
</dbReference>